<accession>A0A5M3XYQ4</accession>
<protein>
    <submittedName>
        <fullName evidence="1">Uncharacterized protein</fullName>
    </submittedName>
</protein>
<dbReference type="InterPro" id="IPR021235">
    <property type="entry name" value="DUF2637"/>
</dbReference>
<dbReference type="Pfam" id="PF10935">
    <property type="entry name" value="DUF2637"/>
    <property type="match status" value="1"/>
</dbReference>
<sequence length="65" mass="7150">MEPSRLAVRRIQRTTVASVAIRPAIAAVVSYRHIHELCLRHGEDQLAAVLIPLAVDGTIMELFSS</sequence>
<dbReference type="AlphaFoldDB" id="A0A5M3XYQ4"/>
<comment type="caution">
    <text evidence="1">The sequence shown here is derived from an EMBL/GenBank/DDBJ whole genome shotgun (WGS) entry which is preliminary data.</text>
</comment>
<evidence type="ECO:0000313" key="2">
    <source>
        <dbReference type="Proteomes" id="UP000377595"/>
    </source>
</evidence>
<evidence type="ECO:0000313" key="1">
    <source>
        <dbReference type="EMBL" id="GES26130.1"/>
    </source>
</evidence>
<organism evidence="1 2">
    <name type="scientific">Acrocarpospora pleiomorpha</name>
    <dbReference type="NCBI Taxonomy" id="90975"/>
    <lineage>
        <taxon>Bacteria</taxon>
        <taxon>Bacillati</taxon>
        <taxon>Actinomycetota</taxon>
        <taxon>Actinomycetes</taxon>
        <taxon>Streptosporangiales</taxon>
        <taxon>Streptosporangiaceae</taxon>
        <taxon>Acrocarpospora</taxon>
    </lineage>
</organism>
<gene>
    <name evidence="1" type="ORF">Aple_090290</name>
</gene>
<dbReference type="EMBL" id="BLAF01000080">
    <property type="protein sequence ID" value="GES26130.1"/>
    <property type="molecule type" value="Genomic_DNA"/>
</dbReference>
<reference evidence="1 2" key="1">
    <citation type="submission" date="2019-10" db="EMBL/GenBank/DDBJ databases">
        <title>Whole genome shotgun sequence of Acrocarpospora pleiomorpha NBRC 16267.</title>
        <authorList>
            <person name="Ichikawa N."/>
            <person name="Kimura A."/>
            <person name="Kitahashi Y."/>
            <person name="Komaki H."/>
            <person name="Oguchi A."/>
        </authorList>
    </citation>
    <scope>NUCLEOTIDE SEQUENCE [LARGE SCALE GENOMIC DNA]</scope>
    <source>
        <strain evidence="1 2">NBRC 16267</strain>
    </source>
</reference>
<name>A0A5M3XYQ4_9ACTN</name>
<dbReference type="Proteomes" id="UP000377595">
    <property type="component" value="Unassembled WGS sequence"/>
</dbReference>
<dbReference type="RefSeq" id="WP_155350872.1">
    <property type="nucleotide sequence ID" value="NZ_BAAAHM010000056.1"/>
</dbReference>
<dbReference type="OrthoDB" id="3393357at2"/>
<keyword evidence="2" id="KW-1185">Reference proteome</keyword>
<proteinExistence type="predicted"/>